<reference evidence="2" key="1">
    <citation type="submission" date="2019-08" db="EMBL/GenBank/DDBJ databases">
        <title>The improved chromosome-level genome for the pearl oyster Pinctada fucata martensii using PacBio sequencing and Hi-C.</title>
        <authorList>
            <person name="Zheng Z."/>
        </authorList>
    </citation>
    <scope>NUCLEOTIDE SEQUENCE</scope>
    <source>
        <strain evidence="2">ZZ-2019</strain>
        <tissue evidence="2">Adductor muscle</tissue>
    </source>
</reference>
<evidence type="ECO:0000313" key="2">
    <source>
        <dbReference type="EMBL" id="KAK3082988.1"/>
    </source>
</evidence>
<gene>
    <name evidence="2" type="ORF">FSP39_010959</name>
</gene>
<dbReference type="Proteomes" id="UP001186944">
    <property type="component" value="Unassembled WGS sequence"/>
</dbReference>
<keyword evidence="1" id="KW-0732">Signal</keyword>
<keyword evidence="3" id="KW-1185">Reference proteome</keyword>
<dbReference type="PANTHER" id="PTHR10697:SF1">
    <property type="entry name" value="MAMMALIAN EPENDYMIN-RELATED PROTEIN 1"/>
    <property type="match status" value="1"/>
</dbReference>
<accession>A0AA88XCU5</accession>
<dbReference type="InterPro" id="IPR001299">
    <property type="entry name" value="Ependymin"/>
</dbReference>
<dbReference type="PANTHER" id="PTHR10697">
    <property type="entry name" value="MAMMALIAN EPENDYMIN-RELATED PROTEIN 1"/>
    <property type="match status" value="1"/>
</dbReference>
<dbReference type="Pfam" id="PF00811">
    <property type="entry name" value="Ependymin"/>
    <property type="match status" value="1"/>
</dbReference>
<feature type="signal peptide" evidence="1">
    <location>
        <begin position="1"/>
        <end position="17"/>
    </location>
</feature>
<organism evidence="2 3">
    <name type="scientific">Pinctada imbricata</name>
    <name type="common">Atlantic pearl-oyster</name>
    <name type="synonym">Pinctada martensii</name>
    <dbReference type="NCBI Taxonomy" id="66713"/>
    <lineage>
        <taxon>Eukaryota</taxon>
        <taxon>Metazoa</taxon>
        <taxon>Spiralia</taxon>
        <taxon>Lophotrochozoa</taxon>
        <taxon>Mollusca</taxon>
        <taxon>Bivalvia</taxon>
        <taxon>Autobranchia</taxon>
        <taxon>Pteriomorphia</taxon>
        <taxon>Pterioida</taxon>
        <taxon>Pterioidea</taxon>
        <taxon>Pteriidae</taxon>
        <taxon>Pinctada</taxon>
    </lineage>
</organism>
<comment type="caution">
    <text evidence="2">The sequence shown here is derived from an EMBL/GenBank/DDBJ whole genome shotgun (WGS) entry which is preliminary data.</text>
</comment>
<dbReference type="GO" id="GO:0005509">
    <property type="term" value="F:calcium ion binding"/>
    <property type="evidence" value="ECO:0007669"/>
    <property type="project" value="InterPro"/>
</dbReference>
<evidence type="ECO:0000256" key="1">
    <source>
        <dbReference type="SAM" id="SignalP"/>
    </source>
</evidence>
<name>A0AA88XCU5_PINIB</name>
<dbReference type="AlphaFoldDB" id="A0AA88XCU5"/>
<evidence type="ECO:0000313" key="3">
    <source>
        <dbReference type="Proteomes" id="UP001186944"/>
    </source>
</evidence>
<sequence length="207" mass="23829">MMRIAFVLLAIFAWTNAQAPSPCVAPTQFAARISQYNHGTDTINRFIIQYDAINERWVLFEEMDAFSPGRRFYEYLILTRENVEYKFDQRSHECTKAPARPWRAFGIPPNGTFENEFTLGGPGEMFVAQQWSDRVPLRTNAQILVDVTLINCFPLKEVLISNNNVTQTTTTDFYDVLEGNPNPNDFVPPKECLTAKQVQDKPFTHWP</sequence>
<protein>
    <submittedName>
        <fullName evidence="2">Uncharacterized protein</fullName>
    </submittedName>
</protein>
<dbReference type="GO" id="GO:0007160">
    <property type="term" value="P:cell-matrix adhesion"/>
    <property type="evidence" value="ECO:0007669"/>
    <property type="project" value="InterPro"/>
</dbReference>
<feature type="chain" id="PRO_5041733065" evidence="1">
    <location>
        <begin position="18"/>
        <end position="207"/>
    </location>
</feature>
<proteinExistence type="predicted"/>
<dbReference type="EMBL" id="VSWD01000014">
    <property type="protein sequence ID" value="KAK3082988.1"/>
    <property type="molecule type" value="Genomic_DNA"/>
</dbReference>
<dbReference type="GO" id="GO:0005576">
    <property type="term" value="C:extracellular region"/>
    <property type="evidence" value="ECO:0007669"/>
    <property type="project" value="InterPro"/>
</dbReference>
<dbReference type="GO" id="GO:0005764">
    <property type="term" value="C:lysosome"/>
    <property type="evidence" value="ECO:0007669"/>
    <property type="project" value="TreeGrafter"/>
</dbReference>